<feature type="compositionally biased region" description="Basic and acidic residues" evidence="2">
    <location>
        <begin position="89"/>
        <end position="103"/>
    </location>
</feature>
<dbReference type="OrthoDB" id="2555634at2759"/>
<accession>A0A5C3NF06</accession>
<dbReference type="EMBL" id="ML213505">
    <property type="protein sequence ID" value="TFK55056.1"/>
    <property type="molecule type" value="Genomic_DNA"/>
</dbReference>
<evidence type="ECO:0000256" key="1">
    <source>
        <dbReference type="SAM" id="Coils"/>
    </source>
</evidence>
<evidence type="ECO:0008006" key="5">
    <source>
        <dbReference type="Google" id="ProtNLM"/>
    </source>
</evidence>
<dbReference type="PANTHER" id="PTHR13621:SF2">
    <property type="entry name" value="PROLINE-RICH PROTEIN PRCC"/>
    <property type="match status" value="1"/>
</dbReference>
<evidence type="ECO:0000256" key="2">
    <source>
        <dbReference type="SAM" id="MobiDB-lite"/>
    </source>
</evidence>
<feature type="compositionally biased region" description="Low complexity" evidence="2">
    <location>
        <begin position="216"/>
        <end position="229"/>
    </location>
</feature>
<feature type="region of interest" description="Disordered" evidence="2">
    <location>
        <begin position="1"/>
        <end position="252"/>
    </location>
</feature>
<organism evidence="3 4">
    <name type="scientific">Heliocybe sulcata</name>
    <dbReference type="NCBI Taxonomy" id="5364"/>
    <lineage>
        <taxon>Eukaryota</taxon>
        <taxon>Fungi</taxon>
        <taxon>Dikarya</taxon>
        <taxon>Basidiomycota</taxon>
        <taxon>Agaricomycotina</taxon>
        <taxon>Agaricomycetes</taxon>
        <taxon>Gloeophyllales</taxon>
        <taxon>Gloeophyllaceae</taxon>
        <taxon>Heliocybe</taxon>
    </lineage>
</organism>
<keyword evidence="4" id="KW-1185">Reference proteome</keyword>
<feature type="compositionally biased region" description="Acidic residues" evidence="2">
    <location>
        <begin position="148"/>
        <end position="157"/>
    </location>
</feature>
<dbReference type="Pfam" id="PF10253">
    <property type="entry name" value="PRCC"/>
    <property type="match status" value="1"/>
</dbReference>
<proteinExistence type="predicted"/>
<dbReference type="GO" id="GO:0005634">
    <property type="term" value="C:nucleus"/>
    <property type="evidence" value="ECO:0007669"/>
    <property type="project" value="TreeGrafter"/>
</dbReference>
<reference evidence="3 4" key="1">
    <citation type="journal article" date="2019" name="Nat. Ecol. Evol.">
        <title>Megaphylogeny resolves global patterns of mushroom evolution.</title>
        <authorList>
            <person name="Varga T."/>
            <person name="Krizsan K."/>
            <person name="Foldi C."/>
            <person name="Dima B."/>
            <person name="Sanchez-Garcia M."/>
            <person name="Sanchez-Ramirez S."/>
            <person name="Szollosi G.J."/>
            <person name="Szarkandi J.G."/>
            <person name="Papp V."/>
            <person name="Albert L."/>
            <person name="Andreopoulos W."/>
            <person name="Angelini C."/>
            <person name="Antonin V."/>
            <person name="Barry K.W."/>
            <person name="Bougher N.L."/>
            <person name="Buchanan P."/>
            <person name="Buyck B."/>
            <person name="Bense V."/>
            <person name="Catcheside P."/>
            <person name="Chovatia M."/>
            <person name="Cooper J."/>
            <person name="Damon W."/>
            <person name="Desjardin D."/>
            <person name="Finy P."/>
            <person name="Geml J."/>
            <person name="Haridas S."/>
            <person name="Hughes K."/>
            <person name="Justo A."/>
            <person name="Karasinski D."/>
            <person name="Kautmanova I."/>
            <person name="Kiss B."/>
            <person name="Kocsube S."/>
            <person name="Kotiranta H."/>
            <person name="LaButti K.M."/>
            <person name="Lechner B.E."/>
            <person name="Liimatainen K."/>
            <person name="Lipzen A."/>
            <person name="Lukacs Z."/>
            <person name="Mihaltcheva S."/>
            <person name="Morgado L.N."/>
            <person name="Niskanen T."/>
            <person name="Noordeloos M.E."/>
            <person name="Ohm R.A."/>
            <person name="Ortiz-Santana B."/>
            <person name="Ovrebo C."/>
            <person name="Racz N."/>
            <person name="Riley R."/>
            <person name="Savchenko A."/>
            <person name="Shiryaev A."/>
            <person name="Soop K."/>
            <person name="Spirin V."/>
            <person name="Szebenyi C."/>
            <person name="Tomsovsky M."/>
            <person name="Tulloss R.E."/>
            <person name="Uehling J."/>
            <person name="Grigoriev I.V."/>
            <person name="Vagvolgyi C."/>
            <person name="Papp T."/>
            <person name="Martin F.M."/>
            <person name="Miettinen O."/>
            <person name="Hibbett D.S."/>
            <person name="Nagy L.G."/>
        </authorList>
    </citation>
    <scope>NUCLEOTIDE SEQUENCE [LARGE SCALE GENOMIC DNA]</scope>
    <source>
        <strain evidence="3 4">OMC1185</strain>
    </source>
</reference>
<keyword evidence="1" id="KW-0175">Coiled coil</keyword>
<dbReference type="InterPro" id="IPR018800">
    <property type="entry name" value="PRCC"/>
</dbReference>
<evidence type="ECO:0000313" key="3">
    <source>
        <dbReference type="EMBL" id="TFK55056.1"/>
    </source>
</evidence>
<protein>
    <recommendedName>
        <fullName evidence="5">Mitotic checkpoint regulator, MAD2B-interacting-domain-containing protein</fullName>
    </recommendedName>
</protein>
<dbReference type="STRING" id="5364.A0A5C3NF06"/>
<name>A0A5C3NF06_9AGAM</name>
<feature type="compositionally biased region" description="Low complexity" evidence="2">
    <location>
        <begin position="158"/>
        <end position="172"/>
    </location>
</feature>
<gene>
    <name evidence="3" type="ORF">OE88DRAFT_1622859</name>
</gene>
<feature type="coiled-coil region" evidence="1">
    <location>
        <begin position="383"/>
        <end position="410"/>
    </location>
</feature>
<dbReference type="Proteomes" id="UP000305948">
    <property type="component" value="Unassembled WGS sequence"/>
</dbReference>
<sequence>MLGVEGYGSDDDSDHEVTQHSNSSTVSTPGPSQPSKSDLTLPLPAKGSTSKGAGSGLSLPPPKSKAGHKKKKITIGLPSLEDDEEDNVDDKPAAKKPRLDNGARKSSLLSMLPAPKQSMPLPPPKERVLGGGQGPGLVFKTSHPVVESTDDDAEDDAAAGSSSSKPATSSVSFLPPSLQKGKANISTEGPPRTIPKVLSNPAPAVDFFSSSRLATSSPAPSGSGSSPSALPKIPTGISAAPKVDDFIPPEPTPQDPYPGYYQTPTGQWAAYDPGYYKKFYDKWKTDYDKHVRALEKGRVKGFEAFQEDQAEEVDTQAEMERAKREEKKKLTQGAEGAPVAPKMNIKACTRFSTLLFMALILLFRQGAALGGRARSRHQLSTLLTEAYTNREALEERIAQGRRNRKEAGMKYGTWTSVIDMNKQLTIALNKGF</sequence>
<feature type="compositionally biased region" description="Polar residues" evidence="2">
    <location>
        <begin position="19"/>
        <end position="38"/>
    </location>
</feature>
<feature type="compositionally biased region" description="Low complexity" evidence="2">
    <location>
        <begin position="45"/>
        <end position="58"/>
    </location>
</feature>
<dbReference type="AlphaFoldDB" id="A0A5C3NF06"/>
<evidence type="ECO:0000313" key="4">
    <source>
        <dbReference type="Proteomes" id="UP000305948"/>
    </source>
</evidence>
<dbReference type="PANTHER" id="PTHR13621">
    <property type="entry name" value="PROLINE-RICH PROTEIN PRCC"/>
    <property type="match status" value="1"/>
</dbReference>